<gene>
    <name evidence="1" type="ORF">ATANTOWER_025884</name>
</gene>
<organism evidence="1 2">
    <name type="scientific">Ataeniobius toweri</name>
    <dbReference type="NCBI Taxonomy" id="208326"/>
    <lineage>
        <taxon>Eukaryota</taxon>
        <taxon>Metazoa</taxon>
        <taxon>Chordata</taxon>
        <taxon>Craniata</taxon>
        <taxon>Vertebrata</taxon>
        <taxon>Euteleostomi</taxon>
        <taxon>Actinopterygii</taxon>
        <taxon>Neopterygii</taxon>
        <taxon>Teleostei</taxon>
        <taxon>Neoteleostei</taxon>
        <taxon>Acanthomorphata</taxon>
        <taxon>Ovalentaria</taxon>
        <taxon>Atherinomorphae</taxon>
        <taxon>Cyprinodontiformes</taxon>
        <taxon>Goodeidae</taxon>
        <taxon>Ataeniobius</taxon>
    </lineage>
</organism>
<comment type="caution">
    <text evidence="1">The sequence shown here is derived from an EMBL/GenBank/DDBJ whole genome shotgun (WGS) entry which is preliminary data.</text>
</comment>
<dbReference type="EMBL" id="JAHUTI010045387">
    <property type="protein sequence ID" value="MED6246907.1"/>
    <property type="molecule type" value="Genomic_DNA"/>
</dbReference>
<evidence type="ECO:0000313" key="1">
    <source>
        <dbReference type="EMBL" id="MED6246907.1"/>
    </source>
</evidence>
<sequence>MLNLIWEAQQAVVSFRFKLRQAATGSLDGLPTWEMLALLEKKAAIAIEGKDFDVHVGLMRLSGETFFVRVTKNVLAVWGDVRKFVEVKKLDKESSDFGLS</sequence>
<evidence type="ECO:0000313" key="2">
    <source>
        <dbReference type="Proteomes" id="UP001345963"/>
    </source>
</evidence>
<keyword evidence="2" id="KW-1185">Reference proteome</keyword>
<name>A0ABU7B8P9_9TELE</name>
<accession>A0ABU7B8P9</accession>
<protein>
    <submittedName>
        <fullName evidence="1">Uncharacterized protein</fullName>
    </submittedName>
</protein>
<dbReference type="Proteomes" id="UP001345963">
    <property type="component" value="Unassembled WGS sequence"/>
</dbReference>
<reference evidence="1 2" key="1">
    <citation type="submission" date="2021-07" db="EMBL/GenBank/DDBJ databases">
        <authorList>
            <person name="Palmer J.M."/>
        </authorList>
    </citation>
    <scope>NUCLEOTIDE SEQUENCE [LARGE SCALE GENOMIC DNA]</scope>
    <source>
        <strain evidence="1 2">AT_MEX2019</strain>
        <tissue evidence="1">Muscle</tissue>
    </source>
</reference>
<proteinExistence type="predicted"/>